<evidence type="ECO:0000256" key="1">
    <source>
        <dbReference type="SAM" id="MobiDB-lite"/>
    </source>
</evidence>
<dbReference type="AlphaFoldDB" id="A0A1C7F660"/>
<keyword evidence="3" id="KW-1185">Reference proteome</keyword>
<sequence length="35" mass="3858">MEKRAGEQTKTKSPRKGEGLERGSTKRLLNASEIA</sequence>
<dbReference type="EMBL" id="CP016414">
    <property type="protein sequence ID" value="ANU35307.1"/>
    <property type="molecule type" value="Genomic_DNA"/>
</dbReference>
<gene>
    <name evidence="2" type="ORF">VSVS05_00152</name>
</gene>
<reference evidence="2 3" key="1">
    <citation type="submission" date="2016-07" db="EMBL/GenBank/DDBJ databases">
        <title>Genome sequencing of Vibrio scophthalmi strain VS-05, an isolated from Paralichthys olivaceus.</title>
        <authorList>
            <person name="Han H.-J."/>
        </authorList>
    </citation>
    <scope>NUCLEOTIDE SEQUENCE [LARGE SCALE GENOMIC DNA]</scope>
    <source>
        <strain evidence="2 3">VS-05</strain>
    </source>
</reference>
<name>A0A1C7F660_9VIBR</name>
<accession>A0A1C7F660</accession>
<evidence type="ECO:0000313" key="2">
    <source>
        <dbReference type="EMBL" id="ANU35307.1"/>
    </source>
</evidence>
<feature type="compositionally biased region" description="Basic and acidic residues" evidence="1">
    <location>
        <begin position="1"/>
        <end position="24"/>
    </location>
</feature>
<proteinExistence type="predicted"/>
<organism evidence="2 3">
    <name type="scientific">Vibrio scophthalmi</name>
    <dbReference type="NCBI Taxonomy" id="45658"/>
    <lineage>
        <taxon>Bacteria</taxon>
        <taxon>Pseudomonadati</taxon>
        <taxon>Pseudomonadota</taxon>
        <taxon>Gammaproteobacteria</taxon>
        <taxon>Vibrionales</taxon>
        <taxon>Vibrionaceae</taxon>
        <taxon>Vibrio</taxon>
    </lineage>
</organism>
<dbReference type="Proteomes" id="UP000092528">
    <property type="component" value="Chromosome 1"/>
</dbReference>
<evidence type="ECO:0000313" key="3">
    <source>
        <dbReference type="Proteomes" id="UP000092528"/>
    </source>
</evidence>
<protein>
    <submittedName>
        <fullName evidence="2">Uncharacterized protein</fullName>
    </submittedName>
</protein>
<feature type="region of interest" description="Disordered" evidence="1">
    <location>
        <begin position="1"/>
        <end position="35"/>
    </location>
</feature>